<accession>A0ACB9ZNA7</accession>
<dbReference type="EMBL" id="CM044708">
    <property type="protein sequence ID" value="KAI5647687.1"/>
    <property type="molecule type" value="Genomic_DNA"/>
</dbReference>
<keyword evidence="2" id="KW-1185">Reference proteome</keyword>
<comment type="caution">
    <text evidence="1">The sequence shown here is derived from an EMBL/GenBank/DDBJ whole genome shotgun (WGS) entry which is preliminary data.</text>
</comment>
<reference evidence="2" key="1">
    <citation type="journal article" date="2023" name="Nat. Plants">
        <title>Single-cell RNA sequencing provides a high-resolution roadmap for understanding the multicellular compartmentation of specialized metabolism.</title>
        <authorList>
            <person name="Sun S."/>
            <person name="Shen X."/>
            <person name="Li Y."/>
            <person name="Li Y."/>
            <person name="Wang S."/>
            <person name="Li R."/>
            <person name="Zhang H."/>
            <person name="Shen G."/>
            <person name="Guo B."/>
            <person name="Wei J."/>
            <person name="Xu J."/>
            <person name="St-Pierre B."/>
            <person name="Chen S."/>
            <person name="Sun C."/>
        </authorList>
    </citation>
    <scope>NUCLEOTIDE SEQUENCE [LARGE SCALE GENOMIC DNA]</scope>
</reference>
<protein>
    <submittedName>
        <fullName evidence="1">Uncharacterized protein</fullName>
    </submittedName>
</protein>
<name>A0ACB9ZNA7_CATRO</name>
<evidence type="ECO:0000313" key="1">
    <source>
        <dbReference type="EMBL" id="KAI5647687.1"/>
    </source>
</evidence>
<evidence type="ECO:0000313" key="2">
    <source>
        <dbReference type="Proteomes" id="UP001060085"/>
    </source>
</evidence>
<organism evidence="1 2">
    <name type="scientific">Catharanthus roseus</name>
    <name type="common">Madagascar periwinkle</name>
    <name type="synonym">Vinca rosea</name>
    <dbReference type="NCBI Taxonomy" id="4058"/>
    <lineage>
        <taxon>Eukaryota</taxon>
        <taxon>Viridiplantae</taxon>
        <taxon>Streptophyta</taxon>
        <taxon>Embryophyta</taxon>
        <taxon>Tracheophyta</taxon>
        <taxon>Spermatophyta</taxon>
        <taxon>Magnoliopsida</taxon>
        <taxon>eudicotyledons</taxon>
        <taxon>Gunneridae</taxon>
        <taxon>Pentapetalae</taxon>
        <taxon>asterids</taxon>
        <taxon>lamiids</taxon>
        <taxon>Gentianales</taxon>
        <taxon>Apocynaceae</taxon>
        <taxon>Rauvolfioideae</taxon>
        <taxon>Vinceae</taxon>
        <taxon>Catharanthinae</taxon>
        <taxon>Catharanthus</taxon>
    </lineage>
</organism>
<proteinExistence type="predicted"/>
<gene>
    <name evidence="1" type="ORF">M9H77_33692</name>
</gene>
<dbReference type="Proteomes" id="UP001060085">
    <property type="component" value="Linkage Group LG08"/>
</dbReference>
<sequence>MYRFRHMQLDESVVSRSGGSIKPKLKVETSRFGLLNGSLGTSYSTSSRSCPPSPPPVCPPCSGVAYPHQPGCGGADNAIIVLEMSTEYRVERSNSRYHYVGLDFAKLAYVLAMVGLFNTLIVVSSTSCSMNV</sequence>